<evidence type="ECO:0000313" key="2">
    <source>
        <dbReference type="EMBL" id="KAG8184347.1"/>
    </source>
</evidence>
<organism evidence="2 3">
    <name type="scientific">Oedothorax gibbosus</name>
    <dbReference type="NCBI Taxonomy" id="931172"/>
    <lineage>
        <taxon>Eukaryota</taxon>
        <taxon>Metazoa</taxon>
        <taxon>Ecdysozoa</taxon>
        <taxon>Arthropoda</taxon>
        <taxon>Chelicerata</taxon>
        <taxon>Arachnida</taxon>
        <taxon>Araneae</taxon>
        <taxon>Araneomorphae</taxon>
        <taxon>Entelegynae</taxon>
        <taxon>Araneoidea</taxon>
        <taxon>Linyphiidae</taxon>
        <taxon>Erigoninae</taxon>
        <taxon>Oedothorax</taxon>
    </lineage>
</organism>
<protein>
    <submittedName>
        <fullName evidence="2">Uncharacterized protein</fullName>
    </submittedName>
</protein>
<accession>A0AAV6UJD1</accession>
<feature type="compositionally biased region" description="Basic and acidic residues" evidence="1">
    <location>
        <begin position="1"/>
        <end position="22"/>
    </location>
</feature>
<sequence>MGVETDAKAEKGVAPPEREDKSPLGAVFFNLTLAANAPSNLPRERGTRPESLLGVGKYNTKFPFVIALGEEIERKYTGLCQGNRSSILD</sequence>
<reference evidence="2 3" key="1">
    <citation type="journal article" date="2022" name="Nat. Ecol. Evol.">
        <title>A masculinizing supergene underlies an exaggerated male reproductive morph in a spider.</title>
        <authorList>
            <person name="Hendrickx F."/>
            <person name="De Corte Z."/>
            <person name="Sonet G."/>
            <person name="Van Belleghem S.M."/>
            <person name="Kostlbacher S."/>
            <person name="Vangestel C."/>
        </authorList>
    </citation>
    <scope>NUCLEOTIDE SEQUENCE [LARGE SCALE GENOMIC DNA]</scope>
    <source>
        <strain evidence="2">W744_W776</strain>
    </source>
</reference>
<gene>
    <name evidence="2" type="ORF">JTE90_006750</name>
</gene>
<evidence type="ECO:0000256" key="1">
    <source>
        <dbReference type="SAM" id="MobiDB-lite"/>
    </source>
</evidence>
<dbReference type="AlphaFoldDB" id="A0AAV6UJD1"/>
<dbReference type="EMBL" id="JAFNEN010000375">
    <property type="protein sequence ID" value="KAG8184347.1"/>
    <property type="molecule type" value="Genomic_DNA"/>
</dbReference>
<dbReference type="Proteomes" id="UP000827092">
    <property type="component" value="Unassembled WGS sequence"/>
</dbReference>
<feature type="region of interest" description="Disordered" evidence="1">
    <location>
        <begin position="1"/>
        <end position="23"/>
    </location>
</feature>
<name>A0AAV6UJD1_9ARAC</name>
<keyword evidence="3" id="KW-1185">Reference proteome</keyword>
<comment type="caution">
    <text evidence="2">The sequence shown here is derived from an EMBL/GenBank/DDBJ whole genome shotgun (WGS) entry which is preliminary data.</text>
</comment>
<evidence type="ECO:0000313" key="3">
    <source>
        <dbReference type="Proteomes" id="UP000827092"/>
    </source>
</evidence>
<proteinExistence type="predicted"/>